<sequence length="142" mass="16889">MSFSTYLPATSFKGTHNNTIIEGSFESGSFEGHLFFNGNWIQAKLLNYYKNYERTLKCGMKTNQRVKILLEFYEWLPAYGTQATKEHYGEQSFNSKLKLFKEAGFNQNFLDIMNDYYPIECPELRQWKFLFKFNRRPLTIID</sequence>
<keyword evidence="2" id="KW-1185">Reference proteome</keyword>
<name>A0ABP2UEG9_ACICA</name>
<dbReference type="EMBL" id="APQI01000004">
    <property type="protein sequence ID" value="ENV98803.1"/>
    <property type="molecule type" value="Genomic_DNA"/>
</dbReference>
<dbReference type="GeneID" id="92919732"/>
<protein>
    <submittedName>
        <fullName evidence="1">Uncharacterized protein</fullName>
    </submittedName>
</protein>
<gene>
    <name evidence="1" type="ORF">F936_01886</name>
</gene>
<organism evidence="1 2">
    <name type="scientific">Acinetobacter calcoaceticus DSM 30006 = CIP 81.8</name>
    <dbReference type="NCBI Taxonomy" id="981331"/>
    <lineage>
        <taxon>Bacteria</taxon>
        <taxon>Pseudomonadati</taxon>
        <taxon>Pseudomonadota</taxon>
        <taxon>Gammaproteobacteria</taxon>
        <taxon>Moraxellales</taxon>
        <taxon>Moraxellaceae</taxon>
        <taxon>Acinetobacter</taxon>
        <taxon>Acinetobacter calcoaceticus/baumannii complex</taxon>
    </lineage>
</organism>
<accession>A0ABP2UEG9</accession>
<reference evidence="1 2" key="1">
    <citation type="submission" date="2013-02" db="EMBL/GenBank/DDBJ databases">
        <title>The Genome Sequence of Acinetobacter calcoaceticus CIP 81.8.</title>
        <authorList>
            <consortium name="The Broad Institute Genome Sequencing Platform"/>
            <consortium name="The Broad Institute Genome Sequencing Center for Infectious Disease"/>
            <person name="Cerqueira G."/>
            <person name="Feldgarden M."/>
            <person name="Courvalin P."/>
            <person name="Perichon B."/>
            <person name="Grillot-Courvalin C."/>
            <person name="Clermont D."/>
            <person name="Rocha E."/>
            <person name="Yoon E.-J."/>
            <person name="Nemec A."/>
            <person name="Walker B."/>
            <person name="Young S.K."/>
            <person name="Zeng Q."/>
            <person name="Gargeya S."/>
            <person name="Fitzgerald M."/>
            <person name="Haas B."/>
            <person name="Abouelleil A."/>
            <person name="Alvarado L."/>
            <person name="Arachchi H.M."/>
            <person name="Berlin A.M."/>
            <person name="Chapman S.B."/>
            <person name="Dewar J."/>
            <person name="Goldberg J."/>
            <person name="Griggs A."/>
            <person name="Gujja S."/>
            <person name="Hansen M."/>
            <person name="Howarth C."/>
            <person name="Imamovic A."/>
            <person name="Larimer J."/>
            <person name="McCowan C."/>
            <person name="Murphy C."/>
            <person name="Neiman D."/>
            <person name="Pearson M."/>
            <person name="Priest M."/>
            <person name="Roberts A."/>
            <person name="Saif S."/>
            <person name="Shea T."/>
            <person name="Sisk P."/>
            <person name="Sykes S."/>
            <person name="Wortman J."/>
            <person name="Nusbaum C."/>
            <person name="Birren B."/>
        </authorList>
    </citation>
    <scope>NUCLEOTIDE SEQUENCE [LARGE SCALE GENOMIC DNA]</scope>
    <source>
        <strain evidence="1 2">CIP 81.8</strain>
    </source>
</reference>
<dbReference type="RefSeq" id="WP_005046892.1">
    <property type="nucleotide sequence ID" value="NZ_KB849780.1"/>
</dbReference>
<dbReference type="Proteomes" id="UP000013024">
    <property type="component" value="Unassembled WGS sequence"/>
</dbReference>
<comment type="caution">
    <text evidence="1">The sequence shown here is derived from an EMBL/GenBank/DDBJ whole genome shotgun (WGS) entry which is preliminary data.</text>
</comment>
<evidence type="ECO:0000313" key="2">
    <source>
        <dbReference type="Proteomes" id="UP000013024"/>
    </source>
</evidence>
<evidence type="ECO:0000313" key="1">
    <source>
        <dbReference type="EMBL" id="ENV98803.1"/>
    </source>
</evidence>
<proteinExistence type="predicted"/>